<dbReference type="InterPro" id="IPR051205">
    <property type="entry name" value="UbiH/COQ6_monooxygenase"/>
</dbReference>
<organism evidence="9 10">
    <name type="scientific">Sinisalibacter aestuarii</name>
    <dbReference type="NCBI Taxonomy" id="2949426"/>
    <lineage>
        <taxon>Bacteria</taxon>
        <taxon>Pseudomonadati</taxon>
        <taxon>Pseudomonadota</taxon>
        <taxon>Alphaproteobacteria</taxon>
        <taxon>Rhodobacterales</taxon>
        <taxon>Roseobacteraceae</taxon>
        <taxon>Sinisalibacter</taxon>
    </lineage>
</organism>
<dbReference type="InterPro" id="IPR036188">
    <property type="entry name" value="FAD/NAD-bd_sf"/>
</dbReference>
<keyword evidence="10" id="KW-1185">Reference proteome</keyword>
<dbReference type="PANTHER" id="PTHR43876">
    <property type="entry name" value="UBIQUINONE BIOSYNTHESIS MONOOXYGENASE COQ6, MITOCHONDRIAL"/>
    <property type="match status" value="1"/>
</dbReference>
<dbReference type="RefSeq" id="WP_281841547.1">
    <property type="nucleotide sequence ID" value="NZ_BROH01000003.1"/>
</dbReference>
<dbReference type="EMBL" id="BROH01000003">
    <property type="protein sequence ID" value="GKY87562.1"/>
    <property type="molecule type" value="Genomic_DNA"/>
</dbReference>
<evidence type="ECO:0000256" key="5">
    <source>
        <dbReference type="ARBA" id="ARBA00022827"/>
    </source>
</evidence>
<sequence length="396" mass="42673">MSDGAHQHDIIIIGAGPAGLSFARTLSDTGLRMVLVERQPLKVLKNPPEDGRDIALTHTSETLMKNLGIWAHIPQDKIGTIRDAKVVDGTDPYALHFAAGESGADYLGRIVPNHLIRKAAYDAVKSSDTITILTEKSVTGVETDAKEGRVSLSDGTVLTAPLVVAADSRMSENRRRMGISAQMTDFGRVVIVCELTHELPHDNIATECFHYDRTLAILPMAGNKSSAVVTLPADQAEAVLAMSPEEFADDIAARFDHRLGRMELATALHPYPLMGVIANRFVANRFALVGDAAVGMHPVTAHGYNLGLSGAAILAGEIRGAKMRGEDIGSMAGLLAYERQHRRKVLPLYHGTNAIVRLFTDTSAPAKFLRSAALRLGNVLTPAKKLIEKQLTEIEA</sequence>
<dbReference type="InterPro" id="IPR002938">
    <property type="entry name" value="FAD-bd"/>
</dbReference>
<comment type="cofactor">
    <cofactor evidence="1">
        <name>FAD</name>
        <dbReference type="ChEBI" id="CHEBI:57692"/>
    </cofactor>
</comment>
<evidence type="ECO:0000313" key="9">
    <source>
        <dbReference type="EMBL" id="GKY87562.1"/>
    </source>
</evidence>
<comment type="similarity">
    <text evidence="3">Belongs to the UbiH/COQ6 family.</text>
</comment>
<evidence type="ECO:0000256" key="7">
    <source>
        <dbReference type="ARBA" id="ARBA00023033"/>
    </source>
</evidence>
<reference evidence="9" key="1">
    <citation type="journal article" date="2023" name="Int. J. Syst. Evol. Microbiol.">
        <title>Sinisalibacter aestuarii sp. nov., isolated from estuarine sediment of the Arakawa River.</title>
        <authorList>
            <person name="Arafat S.T."/>
            <person name="Hirano S."/>
            <person name="Sato A."/>
            <person name="Takeuchi K."/>
            <person name="Yasuda T."/>
            <person name="Terahara T."/>
            <person name="Hamada M."/>
            <person name="Kobayashi T."/>
        </authorList>
    </citation>
    <scope>NUCLEOTIDE SEQUENCE</scope>
    <source>
        <strain evidence="9">B-399</strain>
    </source>
</reference>
<comment type="pathway">
    <text evidence="2">Cofactor biosynthesis; ubiquinone biosynthesis.</text>
</comment>
<proteinExistence type="inferred from homology"/>
<keyword evidence="6" id="KW-0560">Oxidoreductase</keyword>
<keyword evidence="7" id="KW-0503">Monooxygenase</keyword>
<dbReference type="InterPro" id="IPR010971">
    <property type="entry name" value="UbiH/COQ6"/>
</dbReference>
<protein>
    <submittedName>
        <fullName evidence="9">Ubiquinone biosynthesis hydroxylase</fullName>
    </submittedName>
</protein>
<dbReference type="PRINTS" id="PR00420">
    <property type="entry name" value="RNGMNOXGNASE"/>
</dbReference>
<evidence type="ECO:0000256" key="4">
    <source>
        <dbReference type="ARBA" id="ARBA00022630"/>
    </source>
</evidence>
<keyword evidence="5" id="KW-0274">FAD</keyword>
<dbReference type="SUPFAM" id="SSF51905">
    <property type="entry name" value="FAD/NAD(P)-binding domain"/>
    <property type="match status" value="1"/>
</dbReference>
<keyword evidence="4" id="KW-0285">Flavoprotein</keyword>
<dbReference type="NCBIfam" id="NF006593">
    <property type="entry name" value="PRK09126.1"/>
    <property type="match status" value="1"/>
</dbReference>
<dbReference type="Pfam" id="PF01494">
    <property type="entry name" value="FAD_binding_3"/>
    <property type="match status" value="1"/>
</dbReference>
<feature type="domain" description="FAD-binding" evidence="8">
    <location>
        <begin position="9"/>
        <end position="339"/>
    </location>
</feature>
<comment type="caution">
    <text evidence="9">The sequence shown here is derived from an EMBL/GenBank/DDBJ whole genome shotgun (WGS) entry which is preliminary data.</text>
</comment>
<evidence type="ECO:0000313" key="10">
    <source>
        <dbReference type="Proteomes" id="UP001144205"/>
    </source>
</evidence>
<accession>A0ABQ5LTW5</accession>
<name>A0ABQ5LTW5_9RHOB</name>
<dbReference type="Gene3D" id="3.50.50.60">
    <property type="entry name" value="FAD/NAD(P)-binding domain"/>
    <property type="match status" value="2"/>
</dbReference>
<dbReference type="Proteomes" id="UP001144205">
    <property type="component" value="Unassembled WGS sequence"/>
</dbReference>
<dbReference type="NCBIfam" id="TIGR01988">
    <property type="entry name" value="Ubi-OHases"/>
    <property type="match status" value="1"/>
</dbReference>
<evidence type="ECO:0000256" key="1">
    <source>
        <dbReference type="ARBA" id="ARBA00001974"/>
    </source>
</evidence>
<evidence type="ECO:0000256" key="2">
    <source>
        <dbReference type="ARBA" id="ARBA00004749"/>
    </source>
</evidence>
<evidence type="ECO:0000256" key="6">
    <source>
        <dbReference type="ARBA" id="ARBA00023002"/>
    </source>
</evidence>
<dbReference type="PANTHER" id="PTHR43876:SF25">
    <property type="entry name" value="MONOOXYGENASE NMA2164"/>
    <property type="match status" value="1"/>
</dbReference>
<gene>
    <name evidence="9" type="ORF">STA1M1_14310</name>
</gene>
<evidence type="ECO:0000256" key="3">
    <source>
        <dbReference type="ARBA" id="ARBA00005349"/>
    </source>
</evidence>
<keyword evidence="9" id="KW-0830">Ubiquinone</keyword>
<evidence type="ECO:0000259" key="8">
    <source>
        <dbReference type="Pfam" id="PF01494"/>
    </source>
</evidence>